<dbReference type="Gene3D" id="3.40.50.360">
    <property type="match status" value="1"/>
</dbReference>
<dbReference type="InterPro" id="IPR029039">
    <property type="entry name" value="Flavoprotein-like_sf"/>
</dbReference>
<name>A0A1I1R380_9ACTN</name>
<dbReference type="STRING" id="910347.SAMN05421773_11226"/>
<dbReference type="PANTHER" id="PTHR30546">
    <property type="entry name" value="FLAVODOXIN-RELATED PROTEIN WRBA-RELATED"/>
    <property type="match status" value="1"/>
</dbReference>
<sequence>MTVKDAGREHDAPMVTVTVVYHSVHGHTRVLAEHIAAGARLVPGAEVHLVGLRPEDVTAGRWHDADVLELLERSDAMVMGCPTLMGSVSAVFKAFMEAAFTPFATQAWKDKLAGGFTMSASQSGDKLLVLEQLAVFATQLGMQWIGVGDMPGNNWSGGDRDDLNRLGSWLGLMSQSHADQGPEHAGSRGDRITAERYGERIARLAQRWVNGVPYRTPRMTEHQARELSASLRQRDDAPAVPAAPAGA</sequence>
<dbReference type="PANTHER" id="PTHR30546:SF23">
    <property type="entry name" value="FLAVOPROTEIN-LIKE PROTEIN YCP4-RELATED"/>
    <property type="match status" value="1"/>
</dbReference>
<dbReference type="EMBL" id="FOLM01000012">
    <property type="protein sequence ID" value="SFD26013.1"/>
    <property type="molecule type" value="Genomic_DNA"/>
</dbReference>
<dbReference type="AlphaFoldDB" id="A0A1I1R380"/>
<evidence type="ECO:0000256" key="1">
    <source>
        <dbReference type="SAM" id="MobiDB-lite"/>
    </source>
</evidence>
<keyword evidence="4" id="KW-1185">Reference proteome</keyword>
<accession>A0A1I1R380</accession>
<dbReference type="InterPro" id="IPR008254">
    <property type="entry name" value="Flavodoxin/NO_synth"/>
</dbReference>
<dbReference type="InterPro" id="IPR005025">
    <property type="entry name" value="FMN_Rdtase-like_dom"/>
</dbReference>
<feature type="domain" description="Flavodoxin-like" evidence="2">
    <location>
        <begin position="17"/>
        <end position="174"/>
    </location>
</feature>
<evidence type="ECO:0000259" key="2">
    <source>
        <dbReference type="PROSITE" id="PS50902"/>
    </source>
</evidence>
<dbReference type="SUPFAM" id="SSF52218">
    <property type="entry name" value="Flavoproteins"/>
    <property type="match status" value="1"/>
</dbReference>
<dbReference type="GO" id="GO:0003955">
    <property type="term" value="F:NAD(P)H dehydrogenase (quinone) activity"/>
    <property type="evidence" value="ECO:0007669"/>
    <property type="project" value="TreeGrafter"/>
</dbReference>
<feature type="region of interest" description="Disordered" evidence="1">
    <location>
        <begin position="219"/>
        <end position="247"/>
    </location>
</feature>
<feature type="compositionally biased region" description="Low complexity" evidence="1">
    <location>
        <begin position="238"/>
        <end position="247"/>
    </location>
</feature>
<dbReference type="GO" id="GO:0016020">
    <property type="term" value="C:membrane"/>
    <property type="evidence" value="ECO:0007669"/>
    <property type="project" value="TreeGrafter"/>
</dbReference>
<proteinExistence type="predicted"/>
<dbReference type="Pfam" id="PF03358">
    <property type="entry name" value="FMN_red"/>
    <property type="match status" value="1"/>
</dbReference>
<evidence type="ECO:0000313" key="4">
    <source>
        <dbReference type="Proteomes" id="UP000199207"/>
    </source>
</evidence>
<organism evidence="3 4">
    <name type="scientific">Streptomyces aidingensis</name>
    <dbReference type="NCBI Taxonomy" id="910347"/>
    <lineage>
        <taxon>Bacteria</taxon>
        <taxon>Bacillati</taxon>
        <taxon>Actinomycetota</taxon>
        <taxon>Actinomycetes</taxon>
        <taxon>Kitasatosporales</taxon>
        <taxon>Streptomycetaceae</taxon>
        <taxon>Streptomyces</taxon>
    </lineage>
</organism>
<dbReference type="PROSITE" id="PS50902">
    <property type="entry name" value="FLAVODOXIN_LIKE"/>
    <property type="match status" value="1"/>
</dbReference>
<dbReference type="Proteomes" id="UP000199207">
    <property type="component" value="Unassembled WGS sequence"/>
</dbReference>
<gene>
    <name evidence="3" type="ORF">SAMN05421773_11226</name>
</gene>
<protein>
    <submittedName>
        <fullName evidence="3">Multimeric flavodoxin WrbA</fullName>
    </submittedName>
</protein>
<dbReference type="GO" id="GO:0010181">
    <property type="term" value="F:FMN binding"/>
    <property type="evidence" value="ECO:0007669"/>
    <property type="project" value="InterPro"/>
</dbReference>
<evidence type="ECO:0000313" key="3">
    <source>
        <dbReference type="EMBL" id="SFD26013.1"/>
    </source>
</evidence>
<dbReference type="RefSeq" id="WP_245834321.1">
    <property type="nucleotide sequence ID" value="NZ_FOLM01000012.1"/>
</dbReference>
<reference evidence="3 4" key="1">
    <citation type="submission" date="2016-10" db="EMBL/GenBank/DDBJ databases">
        <authorList>
            <person name="de Groot N.N."/>
        </authorList>
    </citation>
    <scope>NUCLEOTIDE SEQUENCE [LARGE SCALE GENOMIC DNA]</scope>
    <source>
        <strain evidence="3 4">CGMCC 4.5739</strain>
    </source>
</reference>